<accession>A0A2B7WVY2</accession>
<dbReference type="InterPro" id="IPR000719">
    <property type="entry name" value="Prot_kinase_dom"/>
</dbReference>
<dbReference type="GO" id="GO:0005524">
    <property type="term" value="F:ATP binding"/>
    <property type="evidence" value="ECO:0007669"/>
    <property type="project" value="UniProtKB-UniRule"/>
</dbReference>
<dbReference type="GO" id="GO:0000245">
    <property type="term" value="P:spliceosomal complex assembly"/>
    <property type="evidence" value="ECO:0007669"/>
    <property type="project" value="TreeGrafter"/>
</dbReference>
<evidence type="ECO:0000313" key="11">
    <source>
        <dbReference type="EMBL" id="PGH00717.1"/>
    </source>
</evidence>
<dbReference type="PROSITE" id="PS00107">
    <property type="entry name" value="PROTEIN_KINASE_ATP"/>
    <property type="match status" value="1"/>
</dbReference>
<protein>
    <recommendedName>
        <fullName evidence="1">non-specific serine/threonine protein kinase</fullName>
        <ecNumber evidence="1">2.7.11.1</ecNumber>
    </recommendedName>
</protein>
<name>A0A2B7WVY2_9EURO</name>
<dbReference type="InterPro" id="IPR051334">
    <property type="entry name" value="SRPK"/>
</dbReference>
<evidence type="ECO:0000256" key="1">
    <source>
        <dbReference type="ARBA" id="ARBA00012513"/>
    </source>
</evidence>
<dbReference type="STRING" id="1447875.A0A2B7WVY2"/>
<evidence type="ECO:0000256" key="9">
    <source>
        <dbReference type="PROSITE-ProRule" id="PRU10141"/>
    </source>
</evidence>
<dbReference type="InterPro" id="IPR011009">
    <property type="entry name" value="Kinase-like_dom_sf"/>
</dbReference>
<keyword evidence="5 11" id="KW-0418">Kinase</keyword>
<dbReference type="EC" id="2.7.11.1" evidence="1"/>
<evidence type="ECO:0000256" key="5">
    <source>
        <dbReference type="ARBA" id="ARBA00022777"/>
    </source>
</evidence>
<dbReference type="Gene3D" id="1.10.510.10">
    <property type="entry name" value="Transferase(Phosphotransferase) domain 1"/>
    <property type="match status" value="1"/>
</dbReference>
<keyword evidence="12" id="KW-1185">Reference proteome</keyword>
<dbReference type="EMBL" id="PDNB01000182">
    <property type="protein sequence ID" value="PGH00717.1"/>
    <property type="molecule type" value="Genomic_DNA"/>
</dbReference>
<feature type="domain" description="Protein kinase" evidence="10">
    <location>
        <begin position="35"/>
        <end position="290"/>
    </location>
</feature>
<dbReference type="SUPFAM" id="SSF56112">
    <property type="entry name" value="Protein kinase-like (PK-like)"/>
    <property type="match status" value="1"/>
</dbReference>
<dbReference type="Gene3D" id="3.30.200.20">
    <property type="entry name" value="Phosphorylase Kinase, domain 1"/>
    <property type="match status" value="1"/>
</dbReference>
<keyword evidence="3" id="KW-0808">Transferase</keyword>
<dbReference type="PROSITE" id="PS50011">
    <property type="entry name" value="PROTEIN_KINASE_DOM"/>
    <property type="match status" value="1"/>
</dbReference>
<evidence type="ECO:0000256" key="4">
    <source>
        <dbReference type="ARBA" id="ARBA00022741"/>
    </source>
</evidence>
<evidence type="ECO:0000256" key="7">
    <source>
        <dbReference type="ARBA" id="ARBA00047899"/>
    </source>
</evidence>
<proteinExistence type="predicted"/>
<evidence type="ECO:0000256" key="3">
    <source>
        <dbReference type="ARBA" id="ARBA00022679"/>
    </source>
</evidence>
<gene>
    <name evidence="11" type="ORF">AJ79_08137</name>
</gene>
<evidence type="ECO:0000313" key="12">
    <source>
        <dbReference type="Proteomes" id="UP000223968"/>
    </source>
</evidence>
<evidence type="ECO:0000256" key="2">
    <source>
        <dbReference type="ARBA" id="ARBA00022527"/>
    </source>
</evidence>
<dbReference type="Pfam" id="PF00069">
    <property type="entry name" value="Pkinase"/>
    <property type="match status" value="1"/>
</dbReference>
<dbReference type="InterPro" id="IPR017441">
    <property type="entry name" value="Protein_kinase_ATP_BS"/>
</dbReference>
<dbReference type="AlphaFoldDB" id="A0A2B7WVY2"/>
<organism evidence="11 12">
    <name type="scientific">Helicocarpus griseus UAMH5409</name>
    <dbReference type="NCBI Taxonomy" id="1447875"/>
    <lineage>
        <taxon>Eukaryota</taxon>
        <taxon>Fungi</taxon>
        <taxon>Dikarya</taxon>
        <taxon>Ascomycota</taxon>
        <taxon>Pezizomycotina</taxon>
        <taxon>Eurotiomycetes</taxon>
        <taxon>Eurotiomycetidae</taxon>
        <taxon>Onygenales</taxon>
        <taxon>Ajellomycetaceae</taxon>
        <taxon>Helicocarpus</taxon>
    </lineage>
</organism>
<sequence>MYCSRYMLIDILQPSSFHPARFYPVRLGDTLNGRYQLAIKLGYGSSSTVWLARDLNQWRWLRDKYVALKITASVSSSPDNSVRTELDNVRRISEANPQHKGWPLVRHLLDYFTLESDLGGHLTLVFEPLREPLWLFQQRYIGDVITSDLLKIMLQMILLGLDYLHSECHIITPITDFDLSVPGDRPNSGCIQAEIYRAPEVIFDAGFSYSAEIWSLGIMLWDVLEGKRLFRDFDQTQEYDDTNHLAHLIALLGPPQRTSYPRGKGFIFFMDPRGTSKAQPLSRRLSVSTI</sequence>
<comment type="catalytic activity">
    <reaction evidence="7">
        <text>L-threonyl-[protein] + ATP = O-phospho-L-threonyl-[protein] + ADP + H(+)</text>
        <dbReference type="Rhea" id="RHEA:46608"/>
        <dbReference type="Rhea" id="RHEA-COMP:11060"/>
        <dbReference type="Rhea" id="RHEA-COMP:11605"/>
        <dbReference type="ChEBI" id="CHEBI:15378"/>
        <dbReference type="ChEBI" id="CHEBI:30013"/>
        <dbReference type="ChEBI" id="CHEBI:30616"/>
        <dbReference type="ChEBI" id="CHEBI:61977"/>
        <dbReference type="ChEBI" id="CHEBI:456216"/>
        <dbReference type="EC" id="2.7.11.1"/>
    </reaction>
</comment>
<dbReference type="SMART" id="SM00220">
    <property type="entry name" value="S_TKc"/>
    <property type="match status" value="1"/>
</dbReference>
<keyword evidence="2" id="KW-0723">Serine/threonine-protein kinase</keyword>
<feature type="binding site" evidence="9">
    <location>
        <position position="69"/>
    </location>
    <ligand>
        <name>ATP</name>
        <dbReference type="ChEBI" id="CHEBI:30616"/>
    </ligand>
</feature>
<dbReference type="GO" id="GO:0050684">
    <property type="term" value="P:regulation of mRNA processing"/>
    <property type="evidence" value="ECO:0007669"/>
    <property type="project" value="TreeGrafter"/>
</dbReference>
<evidence type="ECO:0000259" key="10">
    <source>
        <dbReference type="PROSITE" id="PS50011"/>
    </source>
</evidence>
<dbReference type="PANTHER" id="PTHR47634:SF9">
    <property type="entry name" value="PROTEIN KINASE DOMAIN-CONTAINING PROTEIN-RELATED"/>
    <property type="match status" value="1"/>
</dbReference>
<dbReference type="GO" id="GO:0004674">
    <property type="term" value="F:protein serine/threonine kinase activity"/>
    <property type="evidence" value="ECO:0007669"/>
    <property type="project" value="UniProtKB-KW"/>
</dbReference>
<dbReference type="PANTHER" id="PTHR47634">
    <property type="entry name" value="PROTEIN KINASE DOMAIN-CONTAINING PROTEIN-RELATED"/>
    <property type="match status" value="1"/>
</dbReference>
<comment type="catalytic activity">
    <reaction evidence="8">
        <text>L-seryl-[protein] + ATP = O-phospho-L-seryl-[protein] + ADP + H(+)</text>
        <dbReference type="Rhea" id="RHEA:17989"/>
        <dbReference type="Rhea" id="RHEA-COMP:9863"/>
        <dbReference type="Rhea" id="RHEA-COMP:11604"/>
        <dbReference type="ChEBI" id="CHEBI:15378"/>
        <dbReference type="ChEBI" id="CHEBI:29999"/>
        <dbReference type="ChEBI" id="CHEBI:30616"/>
        <dbReference type="ChEBI" id="CHEBI:83421"/>
        <dbReference type="ChEBI" id="CHEBI:456216"/>
        <dbReference type="EC" id="2.7.11.1"/>
    </reaction>
</comment>
<comment type="caution">
    <text evidence="11">The sequence shown here is derived from an EMBL/GenBank/DDBJ whole genome shotgun (WGS) entry which is preliminary data.</text>
</comment>
<evidence type="ECO:0000256" key="6">
    <source>
        <dbReference type="ARBA" id="ARBA00022840"/>
    </source>
</evidence>
<reference evidence="11 12" key="1">
    <citation type="submission" date="2017-10" db="EMBL/GenBank/DDBJ databases">
        <title>Comparative genomics in systemic dimorphic fungi from Ajellomycetaceae.</title>
        <authorList>
            <person name="Munoz J.F."/>
            <person name="Mcewen J.G."/>
            <person name="Clay O.K."/>
            <person name="Cuomo C.A."/>
        </authorList>
    </citation>
    <scope>NUCLEOTIDE SEQUENCE [LARGE SCALE GENOMIC DNA]</scope>
    <source>
        <strain evidence="11 12">UAMH5409</strain>
    </source>
</reference>
<keyword evidence="4 9" id="KW-0547">Nucleotide-binding</keyword>
<evidence type="ECO:0000256" key="8">
    <source>
        <dbReference type="ARBA" id="ARBA00048679"/>
    </source>
</evidence>
<dbReference type="Proteomes" id="UP000223968">
    <property type="component" value="Unassembled WGS sequence"/>
</dbReference>
<dbReference type="OrthoDB" id="5979581at2759"/>
<keyword evidence="6 9" id="KW-0067">ATP-binding</keyword>